<dbReference type="Proteomes" id="UP000288892">
    <property type="component" value="Unassembled WGS sequence"/>
</dbReference>
<proteinExistence type="predicted"/>
<keyword evidence="2" id="KW-1185">Reference proteome</keyword>
<sequence>MSLLDSVHGSYIHTRRVRVLSDLLVQSVPPDCSVLDIGCGDGLLAADLAARRQDIKVCGADVLVRPSAAIPVRKIDGQQLPWENKSIDVAMFIDVLHHCDDATALLREAKRVARQAIIIKDHNLTGLLAHSRLSLMDWVGNARHGVSLRCRYFTEEEWAEIFTRLSLRIEHISSDFTLYPWPLEWICGGRLHFMALLRSGGS</sequence>
<dbReference type="InterPro" id="IPR029063">
    <property type="entry name" value="SAM-dependent_MTases_sf"/>
</dbReference>
<evidence type="ECO:0000313" key="2">
    <source>
        <dbReference type="Proteomes" id="UP000288892"/>
    </source>
</evidence>
<keyword evidence="1" id="KW-0489">Methyltransferase</keyword>
<reference evidence="1 2" key="1">
    <citation type="submission" date="2017-01" db="EMBL/GenBank/DDBJ databases">
        <title>The cable genome- insights into the physiology and evolution of filamentous bacteria capable of sulfide oxidation via long distance electron transfer.</title>
        <authorList>
            <person name="Schreiber L."/>
            <person name="Bjerg J.T."/>
            <person name="Boggild A."/>
            <person name="Van De Vossenberg J."/>
            <person name="Meysman F."/>
            <person name="Nielsen L.P."/>
            <person name="Schramm A."/>
            <person name="Kjeldsen K.U."/>
        </authorList>
    </citation>
    <scope>NUCLEOTIDE SEQUENCE [LARGE SCALE GENOMIC DNA]</scope>
    <source>
        <strain evidence="1">A5</strain>
    </source>
</reference>
<dbReference type="AlphaFoldDB" id="A0A444JG36"/>
<dbReference type="EMBL" id="MTKS01000042">
    <property type="protein sequence ID" value="RWX52081.1"/>
    <property type="molecule type" value="Genomic_DNA"/>
</dbReference>
<dbReference type="Gene3D" id="3.40.50.150">
    <property type="entry name" value="Vaccinia Virus protein VP39"/>
    <property type="match status" value="1"/>
</dbReference>
<dbReference type="SUPFAM" id="SSF53335">
    <property type="entry name" value="S-adenosyl-L-methionine-dependent methyltransferases"/>
    <property type="match status" value="1"/>
</dbReference>
<dbReference type="GO" id="GO:0008168">
    <property type="term" value="F:methyltransferase activity"/>
    <property type="evidence" value="ECO:0007669"/>
    <property type="project" value="UniProtKB-KW"/>
</dbReference>
<gene>
    <name evidence="1" type="ORF">VU01_10426</name>
</gene>
<dbReference type="Pfam" id="PF13489">
    <property type="entry name" value="Methyltransf_23"/>
    <property type="match status" value="1"/>
</dbReference>
<accession>A0A444JG36</accession>
<dbReference type="CDD" id="cd02440">
    <property type="entry name" value="AdoMet_MTases"/>
    <property type="match status" value="1"/>
</dbReference>
<dbReference type="GO" id="GO:0032259">
    <property type="term" value="P:methylation"/>
    <property type="evidence" value="ECO:0007669"/>
    <property type="project" value="UniProtKB-KW"/>
</dbReference>
<evidence type="ECO:0000313" key="1">
    <source>
        <dbReference type="EMBL" id="RWX52081.1"/>
    </source>
</evidence>
<protein>
    <submittedName>
        <fullName evidence="1">Methyltransferase domain-containing protein</fullName>
    </submittedName>
</protein>
<comment type="caution">
    <text evidence="1">The sequence shown here is derived from an EMBL/GenBank/DDBJ whole genome shotgun (WGS) entry which is preliminary data.</text>
</comment>
<name>A0A444JG36_9BACT</name>
<keyword evidence="1" id="KW-0808">Transferase</keyword>
<organism evidence="1 2">
    <name type="scientific">Candidatus Electrothrix marina</name>
    <dbReference type="NCBI Taxonomy" id="1859130"/>
    <lineage>
        <taxon>Bacteria</taxon>
        <taxon>Pseudomonadati</taxon>
        <taxon>Thermodesulfobacteriota</taxon>
        <taxon>Desulfobulbia</taxon>
        <taxon>Desulfobulbales</taxon>
        <taxon>Desulfobulbaceae</taxon>
        <taxon>Candidatus Electrothrix</taxon>
    </lineage>
</organism>